<name>A0AAV3UIL3_9EURY</name>
<evidence type="ECO:0000256" key="1">
    <source>
        <dbReference type="SAM" id="MobiDB-lite"/>
    </source>
</evidence>
<sequence length="106" mass="11791">MTQASEPDVEPFSVDVPEEELDDLRQRIVDTRWPEEEQVSDSSQGVQLATIQELARYWETEHDFDPATGEVAQPQCAQRTVRASLGEQRVTPTTTFQVADVEGGAG</sequence>
<dbReference type="Proteomes" id="UP001501729">
    <property type="component" value="Unassembled WGS sequence"/>
</dbReference>
<feature type="region of interest" description="Disordered" evidence="1">
    <location>
        <begin position="1"/>
        <end position="20"/>
    </location>
</feature>
<evidence type="ECO:0000313" key="4">
    <source>
        <dbReference type="Proteomes" id="UP001501729"/>
    </source>
</evidence>
<feature type="domain" description="Epoxide hydrolase N-terminal" evidence="2">
    <location>
        <begin position="9"/>
        <end position="73"/>
    </location>
</feature>
<dbReference type="GeneID" id="68616392"/>
<proteinExistence type="predicted"/>
<dbReference type="AlphaFoldDB" id="A0AAV3UIL3"/>
<dbReference type="InterPro" id="IPR010497">
    <property type="entry name" value="Epoxide_hydro_N"/>
</dbReference>
<protein>
    <recommendedName>
        <fullName evidence="2">Epoxide hydrolase N-terminal domain-containing protein</fullName>
    </recommendedName>
</protein>
<evidence type="ECO:0000259" key="2">
    <source>
        <dbReference type="Pfam" id="PF06441"/>
    </source>
</evidence>
<keyword evidence="4" id="KW-1185">Reference proteome</keyword>
<organism evidence="3 4">
    <name type="scientific">Haladaptatus pallidirubidus</name>
    <dbReference type="NCBI Taxonomy" id="1008152"/>
    <lineage>
        <taxon>Archaea</taxon>
        <taxon>Methanobacteriati</taxon>
        <taxon>Methanobacteriota</taxon>
        <taxon>Stenosarchaea group</taxon>
        <taxon>Halobacteria</taxon>
        <taxon>Halobacteriales</taxon>
        <taxon>Haladaptataceae</taxon>
        <taxon>Haladaptatus</taxon>
    </lineage>
</organism>
<evidence type="ECO:0000313" key="3">
    <source>
        <dbReference type="EMBL" id="GAA5052043.1"/>
    </source>
</evidence>
<gene>
    <name evidence="3" type="ORF">GCM10025751_27870</name>
</gene>
<accession>A0AAV3UIL3</accession>
<comment type="caution">
    <text evidence="3">The sequence shown here is derived from an EMBL/GenBank/DDBJ whole genome shotgun (WGS) entry which is preliminary data.</text>
</comment>
<reference evidence="3 4" key="1">
    <citation type="journal article" date="2019" name="Int. J. Syst. Evol. Microbiol.">
        <title>The Global Catalogue of Microorganisms (GCM) 10K type strain sequencing project: providing services to taxonomists for standard genome sequencing and annotation.</title>
        <authorList>
            <consortium name="The Broad Institute Genomics Platform"/>
            <consortium name="The Broad Institute Genome Sequencing Center for Infectious Disease"/>
            <person name="Wu L."/>
            <person name="Ma J."/>
        </authorList>
    </citation>
    <scope>NUCLEOTIDE SEQUENCE [LARGE SCALE GENOMIC DNA]</scope>
    <source>
        <strain evidence="3 4">JCM 17504</strain>
    </source>
</reference>
<dbReference type="SUPFAM" id="SSF53474">
    <property type="entry name" value="alpha/beta-Hydrolases"/>
    <property type="match status" value="1"/>
</dbReference>
<dbReference type="RefSeq" id="WP_227778033.1">
    <property type="nucleotide sequence ID" value="NZ_BAABKX010000010.1"/>
</dbReference>
<dbReference type="Pfam" id="PF06441">
    <property type="entry name" value="EHN"/>
    <property type="match status" value="1"/>
</dbReference>
<dbReference type="EMBL" id="BAABKX010000010">
    <property type="protein sequence ID" value="GAA5052043.1"/>
    <property type="molecule type" value="Genomic_DNA"/>
</dbReference>
<dbReference type="Gene3D" id="3.40.50.1820">
    <property type="entry name" value="alpha/beta hydrolase"/>
    <property type="match status" value="1"/>
</dbReference>
<dbReference type="InterPro" id="IPR029058">
    <property type="entry name" value="AB_hydrolase_fold"/>
</dbReference>